<dbReference type="Pfam" id="PF22669">
    <property type="entry name" value="Exo_endo_phos2"/>
    <property type="match status" value="1"/>
</dbReference>
<comment type="caution">
    <text evidence="7">The sequence shown here is derived from an EMBL/GenBank/DDBJ whole genome shotgun (WGS) entry which is preliminary data.</text>
</comment>
<evidence type="ECO:0000256" key="2">
    <source>
        <dbReference type="ARBA" id="ARBA00004580"/>
    </source>
</evidence>
<dbReference type="AlphaFoldDB" id="A0ABD3N8E2"/>
<dbReference type="InterPro" id="IPR008936">
    <property type="entry name" value="Rho_GTPase_activation_prot"/>
</dbReference>
<dbReference type="InterPro" id="IPR046985">
    <property type="entry name" value="IP5"/>
</dbReference>
<evidence type="ECO:0000313" key="7">
    <source>
        <dbReference type="EMBL" id="KAL3772344.1"/>
    </source>
</evidence>
<comment type="subcellular location">
    <subcellularLocation>
        <location evidence="2">Cytoplasmic vesicle</location>
        <location evidence="2">Phagosome membrane</location>
    </subcellularLocation>
    <subcellularLocation>
        <location evidence="1">Early endosome membrane</location>
    </subcellularLocation>
</comment>
<dbReference type="InterPro" id="IPR013783">
    <property type="entry name" value="Ig-like_fold"/>
</dbReference>
<dbReference type="SMART" id="SM00128">
    <property type="entry name" value="IPPc"/>
    <property type="match status" value="1"/>
</dbReference>
<evidence type="ECO:0000256" key="4">
    <source>
        <dbReference type="ARBA" id="ARBA00023329"/>
    </source>
</evidence>
<dbReference type="SUPFAM" id="SSF48350">
    <property type="entry name" value="GTPase activation domain, GAP"/>
    <property type="match status" value="1"/>
</dbReference>
<gene>
    <name evidence="7" type="ORF">ACHAWO_006003</name>
</gene>
<keyword evidence="8" id="KW-1185">Reference proteome</keyword>
<dbReference type="InterPro" id="IPR000198">
    <property type="entry name" value="RhoGAP_dom"/>
</dbReference>
<dbReference type="GO" id="GO:0030670">
    <property type="term" value="C:phagocytic vesicle membrane"/>
    <property type="evidence" value="ECO:0007669"/>
    <property type="project" value="UniProtKB-SubCell"/>
</dbReference>
<sequence length="828" mass="93138">MKFQIELSPLLYSPLSGTSYKLSQLLLANMNNQQNWATPAPNQPRRLSTGESSNPPTYSRNDSSASSISYAQQPRGGAPAPRSSSLTPARNSNSGNEGIIVANRAGDEETEDGRIRNREAATKIRDAWIYKQIRARQDEFTQYKQGRVFIGTWNVNAKGKDESLSSWLCADWAQHGPPDVVVVGFQEMVDLNAVNVAVENKSQQRSQFWVEKIKSTLNSRENTMGDPMRSYTELSVKYLVGLLVCVFVKAPHKPRVKHVSTASVGVGVMGVMGNKGGASIRLQFYDSTLCFVCTHLAAHRENVAGRNADFANVFNKTSFEIGDEAVKEVIKLGSLNQWAAGTNSVGVSDHDVVFWFGDLNYRVDESIPTERVLELSEKNLLEELIENDQLNIERANGRVFQDFEEGPLTFKPTYKYQPGTDLYEQRPDKKLRAPAWCDRILWLAQEPGHVAQLNYLRSELNVSDHKPVMSTFLVTIKDVILSRREEVYKEVMKLLNEFENASLPMVSLDRINLDFGKVRYDQRVTLPITITNTGQVVAQFRMVPKLDENTLCRPWMTVTPTYGMLIPGESTEIEFTIGIDNTTSHLLNTSKEVLEDVIILRLENGRDYYISVSGSYARSCFGMSVDELVLYSDPIREVPLDPILRAEKYDFNAKAAMCVPKELWRIIDAIYERGVAERDLFSVPGSPDEVYQIRECLDTGASFENFSVPSMAEVLILFLSNLSTPIVPAAVFPTLDIDAQNIQSFARKFLEDMPPIQYNVFIYIVSFFREVLLHRERNKLSPAKIARICCSCLVSSSQGSPDESAGSVHQRKGNMQQLMLHFLETNSI</sequence>
<evidence type="ECO:0000313" key="8">
    <source>
        <dbReference type="Proteomes" id="UP001530400"/>
    </source>
</evidence>
<dbReference type="Gene3D" id="1.10.555.10">
    <property type="entry name" value="Rho GTPase activation protein"/>
    <property type="match status" value="1"/>
</dbReference>
<evidence type="ECO:0000256" key="5">
    <source>
        <dbReference type="SAM" id="MobiDB-lite"/>
    </source>
</evidence>
<keyword evidence="4" id="KW-0968">Cytoplasmic vesicle</keyword>
<reference evidence="7 8" key="1">
    <citation type="submission" date="2024-10" db="EMBL/GenBank/DDBJ databases">
        <title>Updated reference genomes for cyclostephanoid diatoms.</title>
        <authorList>
            <person name="Roberts W.R."/>
            <person name="Alverson A.J."/>
        </authorList>
    </citation>
    <scope>NUCLEOTIDE SEQUENCE [LARGE SCALE GENOMIC DNA]</scope>
    <source>
        <strain evidence="7 8">AJA010-31</strain>
    </source>
</reference>
<accession>A0ABD3N8E2</accession>
<dbReference type="PANTHER" id="PTHR11200">
    <property type="entry name" value="INOSITOL 5-PHOSPHATASE"/>
    <property type="match status" value="1"/>
</dbReference>
<name>A0ABD3N8E2_9STRA</name>
<evidence type="ECO:0000256" key="3">
    <source>
        <dbReference type="ARBA" id="ARBA00022753"/>
    </source>
</evidence>
<evidence type="ECO:0000259" key="6">
    <source>
        <dbReference type="PROSITE" id="PS50238"/>
    </source>
</evidence>
<feature type="region of interest" description="Disordered" evidence="5">
    <location>
        <begin position="36"/>
        <end position="113"/>
    </location>
</feature>
<dbReference type="Pfam" id="PF00620">
    <property type="entry name" value="RhoGAP"/>
    <property type="match status" value="1"/>
</dbReference>
<dbReference type="Pfam" id="PF21310">
    <property type="entry name" value="OCRL-like_ASH"/>
    <property type="match status" value="1"/>
</dbReference>
<dbReference type="Gene3D" id="2.60.40.10">
    <property type="entry name" value="Immunoglobulins"/>
    <property type="match status" value="1"/>
</dbReference>
<dbReference type="PANTHER" id="PTHR11200:SF300">
    <property type="entry name" value="TYPE II INOSITOL 1,4,5-TRISPHOSPHATE 5-PHOSPHATASE"/>
    <property type="match status" value="1"/>
</dbReference>
<feature type="domain" description="Rho-GAP" evidence="6">
    <location>
        <begin position="638"/>
        <end position="828"/>
    </location>
</feature>
<feature type="compositionally biased region" description="Polar residues" evidence="5">
    <location>
        <begin position="45"/>
        <end position="72"/>
    </location>
</feature>
<organism evidence="7 8">
    <name type="scientific">Cyclotella atomus</name>
    <dbReference type="NCBI Taxonomy" id="382360"/>
    <lineage>
        <taxon>Eukaryota</taxon>
        <taxon>Sar</taxon>
        <taxon>Stramenopiles</taxon>
        <taxon>Ochrophyta</taxon>
        <taxon>Bacillariophyta</taxon>
        <taxon>Coscinodiscophyceae</taxon>
        <taxon>Thalassiosirophycidae</taxon>
        <taxon>Stephanodiscales</taxon>
        <taxon>Stephanodiscaceae</taxon>
        <taxon>Cyclotella</taxon>
    </lineage>
</organism>
<dbReference type="Proteomes" id="UP001530400">
    <property type="component" value="Unassembled WGS sequence"/>
</dbReference>
<feature type="compositionally biased region" description="Polar residues" evidence="5">
    <location>
        <begin position="82"/>
        <end position="96"/>
    </location>
</feature>
<dbReference type="PROSITE" id="PS50238">
    <property type="entry name" value="RHOGAP"/>
    <property type="match status" value="1"/>
</dbReference>
<dbReference type="Gene3D" id="3.60.10.10">
    <property type="entry name" value="Endonuclease/exonuclease/phosphatase"/>
    <property type="match status" value="1"/>
</dbReference>
<keyword evidence="3" id="KW-0967">Endosome</keyword>
<protein>
    <recommendedName>
        <fullName evidence="6">Rho-GAP domain-containing protein</fullName>
    </recommendedName>
</protein>
<proteinExistence type="predicted"/>
<dbReference type="InterPro" id="IPR000300">
    <property type="entry name" value="IPPc"/>
</dbReference>
<dbReference type="EMBL" id="JALLPJ020001268">
    <property type="protein sequence ID" value="KAL3772344.1"/>
    <property type="molecule type" value="Genomic_DNA"/>
</dbReference>
<evidence type="ECO:0000256" key="1">
    <source>
        <dbReference type="ARBA" id="ARBA00004146"/>
    </source>
</evidence>
<dbReference type="InterPro" id="IPR048869">
    <property type="entry name" value="OCRL-1_2_ASH"/>
</dbReference>
<dbReference type="SUPFAM" id="SSF56219">
    <property type="entry name" value="DNase I-like"/>
    <property type="match status" value="1"/>
</dbReference>
<dbReference type="FunFam" id="2.60.40.10:FF:000132">
    <property type="entry name" value="Inositol polyphosphate 5-phosphatase OCRL-1 isoform b"/>
    <property type="match status" value="1"/>
</dbReference>
<dbReference type="GO" id="GO:0031901">
    <property type="term" value="C:early endosome membrane"/>
    <property type="evidence" value="ECO:0007669"/>
    <property type="project" value="UniProtKB-SubCell"/>
</dbReference>
<dbReference type="SMART" id="SM00324">
    <property type="entry name" value="RhoGAP"/>
    <property type="match status" value="1"/>
</dbReference>
<dbReference type="InterPro" id="IPR036691">
    <property type="entry name" value="Endo/exonu/phosph_ase_sf"/>
</dbReference>